<protein>
    <submittedName>
        <fullName evidence="1">Uncharacterized protein</fullName>
    </submittedName>
</protein>
<organism evidence="1 2">
    <name type="scientific">Mucuna pruriens</name>
    <name type="common">Velvet bean</name>
    <name type="synonym">Dolichos pruriens</name>
    <dbReference type="NCBI Taxonomy" id="157652"/>
    <lineage>
        <taxon>Eukaryota</taxon>
        <taxon>Viridiplantae</taxon>
        <taxon>Streptophyta</taxon>
        <taxon>Embryophyta</taxon>
        <taxon>Tracheophyta</taxon>
        <taxon>Spermatophyta</taxon>
        <taxon>Magnoliopsida</taxon>
        <taxon>eudicotyledons</taxon>
        <taxon>Gunneridae</taxon>
        <taxon>Pentapetalae</taxon>
        <taxon>rosids</taxon>
        <taxon>fabids</taxon>
        <taxon>Fabales</taxon>
        <taxon>Fabaceae</taxon>
        <taxon>Papilionoideae</taxon>
        <taxon>50 kb inversion clade</taxon>
        <taxon>NPAAA clade</taxon>
        <taxon>indigoferoid/millettioid clade</taxon>
        <taxon>Phaseoleae</taxon>
        <taxon>Mucuna</taxon>
    </lineage>
</organism>
<accession>A0A371GH58</accession>
<evidence type="ECO:0000313" key="1">
    <source>
        <dbReference type="EMBL" id="RDX89899.1"/>
    </source>
</evidence>
<dbReference type="PANTHER" id="PTHR34676">
    <property type="entry name" value="DUF4219 DOMAIN-CONTAINING PROTEIN-RELATED"/>
    <property type="match status" value="1"/>
</dbReference>
<keyword evidence="2" id="KW-1185">Reference proteome</keyword>
<name>A0A371GH58_MUCPR</name>
<dbReference type="EMBL" id="QJKJ01005539">
    <property type="protein sequence ID" value="RDX89899.1"/>
    <property type="molecule type" value="Genomic_DNA"/>
</dbReference>
<dbReference type="AlphaFoldDB" id="A0A371GH58"/>
<reference evidence="1" key="1">
    <citation type="submission" date="2018-05" db="EMBL/GenBank/DDBJ databases">
        <title>Draft genome of Mucuna pruriens seed.</title>
        <authorList>
            <person name="Nnadi N.E."/>
            <person name="Vos R."/>
            <person name="Hasami M.H."/>
            <person name="Devisetty U.K."/>
            <person name="Aguiy J.C."/>
        </authorList>
    </citation>
    <scope>NUCLEOTIDE SEQUENCE [LARGE SCALE GENOMIC DNA]</scope>
    <source>
        <strain evidence="1">JCA_2017</strain>
    </source>
</reference>
<feature type="non-terminal residue" evidence="1">
    <location>
        <position position="1"/>
    </location>
</feature>
<dbReference type="Proteomes" id="UP000257109">
    <property type="component" value="Unassembled WGS sequence"/>
</dbReference>
<sequence length="258" mass="30640">MWDKLALAFEGTSQVRDFKINMLVHQYKLFKRKDNETIDLKFSKFRTIINNLRSLEKPYALKGSTSKVFKVEESRGESSFQDCFDEDEFSFISRKIQSMWKYKLGSRWKSNSRKHNNKQRIRHKKTYVNYERSRLLKGQRPKFSRQRNPVENHHLKIVLMKMNSHSSQGRSNPCGSTREDQDGRAILGSTLINKGQNTSSVLSISYIHHNKDEVEIHRSSWIEQQKMRYLLNSKANNFLMCILTELEYEKVYRCKLSK</sequence>
<proteinExistence type="predicted"/>
<gene>
    <name evidence="1" type="ORF">CR513_28308</name>
</gene>
<dbReference type="PANTHER" id="PTHR34676:SF17">
    <property type="entry name" value="OS06G0684500 PROTEIN"/>
    <property type="match status" value="1"/>
</dbReference>
<evidence type="ECO:0000313" key="2">
    <source>
        <dbReference type="Proteomes" id="UP000257109"/>
    </source>
</evidence>
<dbReference type="OrthoDB" id="1431294at2759"/>
<comment type="caution">
    <text evidence="1">The sequence shown here is derived from an EMBL/GenBank/DDBJ whole genome shotgun (WGS) entry which is preliminary data.</text>
</comment>